<dbReference type="SMART" id="SM00252">
    <property type="entry name" value="SH2"/>
    <property type="match status" value="1"/>
</dbReference>
<evidence type="ECO:0000259" key="5">
    <source>
        <dbReference type="PROSITE" id="PS50001"/>
    </source>
</evidence>
<dbReference type="RefSeq" id="XP_024296650.1">
    <property type="nucleotide sequence ID" value="XM_024440882.2"/>
</dbReference>
<evidence type="ECO:0000256" key="1">
    <source>
        <dbReference type="ARBA" id="ARBA00022443"/>
    </source>
</evidence>
<feature type="domain" description="SH2" evidence="5">
    <location>
        <begin position="87"/>
        <end position="179"/>
    </location>
</feature>
<dbReference type="AlphaFoldDB" id="A0A8C8C0W0"/>
<name>A0A8C8C0W0_ONCTS</name>
<dbReference type="InterPro" id="IPR036860">
    <property type="entry name" value="SH2_dom_sf"/>
</dbReference>
<dbReference type="Gene3D" id="3.30.505.10">
    <property type="entry name" value="SH2 domain"/>
    <property type="match status" value="1"/>
</dbReference>
<evidence type="ECO:0000256" key="3">
    <source>
        <dbReference type="PROSITE-ProRule" id="PRU00192"/>
    </source>
</evidence>
<dbReference type="PRINTS" id="PR00452">
    <property type="entry name" value="SH3DOMAIN"/>
</dbReference>
<feature type="compositionally biased region" description="Polar residues" evidence="4">
    <location>
        <begin position="9"/>
        <end position="19"/>
    </location>
</feature>
<dbReference type="SUPFAM" id="SSF55550">
    <property type="entry name" value="SH2 domain"/>
    <property type="match status" value="1"/>
</dbReference>
<evidence type="ECO:0000256" key="4">
    <source>
        <dbReference type="SAM" id="MobiDB-lite"/>
    </source>
</evidence>
<feature type="domain" description="SH3" evidence="6">
    <location>
        <begin position="25"/>
        <end position="85"/>
    </location>
</feature>
<dbReference type="Gene3D" id="2.30.30.40">
    <property type="entry name" value="SH3 Domains"/>
    <property type="match status" value="1"/>
</dbReference>
<evidence type="ECO:0000256" key="2">
    <source>
        <dbReference type="PROSITE-ProRule" id="PRU00191"/>
    </source>
</evidence>
<dbReference type="PROSITE" id="PS50001">
    <property type="entry name" value="SH2"/>
    <property type="match status" value="1"/>
</dbReference>
<organism evidence="7 8">
    <name type="scientific">Oncorhynchus tshawytscha</name>
    <name type="common">Chinook salmon</name>
    <name type="synonym">Salmo tshawytscha</name>
    <dbReference type="NCBI Taxonomy" id="74940"/>
    <lineage>
        <taxon>Eukaryota</taxon>
        <taxon>Metazoa</taxon>
        <taxon>Chordata</taxon>
        <taxon>Craniata</taxon>
        <taxon>Vertebrata</taxon>
        <taxon>Euteleostomi</taxon>
        <taxon>Actinopterygii</taxon>
        <taxon>Neopterygii</taxon>
        <taxon>Teleostei</taxon>
        <taxon>Protacanthopterygii</taxon>
        <taxon>Salmoniformes</taxon>
        <taxon>Salmonidae</taxon>
        <taxon>Salmoninae</taxon>
        <taxon>Oncorhynchus</taxon>
    </lineage>
</organism>
<dbReference type="InterPro" id="IPR043539">
    <property type="entry name" value="Grb2-like"/>
</dbReference>
<evidence type="ECO:0000313" key="7">
    <source>
        <dbReference type="Ensembl" id="ENSOTSP00005005137.1"/>
    </source>
</evidence>
<dbReference type="InterPro" id="IPR001452">
    <property type="entry name" value="SH3_domain"/>
</dbReference>
<dbReference type="FunFam" id="3.30.505.10:FF:000039">
    <property type="entry name" value="src-like-adapter isoform X1"/>
    <property type="match status" value="1"/>
</dbReference>
<reference evidence="7" key="2">
    <citation type="submission" date="2025-09" db="UniProtKB">
        <authorList>
            <consortium name="Ensembl"/>
        </authorList>
    </citation>
    <scope>IDENTIFICATION</scope>
</reference>
<keyword evidence="8" id="KW-1185">Reference proteome</keyword>
<evidence type="ECO:0000259" key="6">
    <source>
        <dbReference type="PROSITE" id="PS50002"/>
    </source>
</evidence>
<dbReference type="Pfam" id="PF00017">
    <property type="entry name" value="SH2"/>
    <property type="match status" value="1"/>
</dbReference>
<accession>A0A8C8C0W0</accession>
<dbReference type="KEGG" id="otw:112264342"/>
<evidence type="ECO:0000313" key="8">
    <source>
        <dbReference type="Proteomes" id="UP000694402"/>
    </source>
</evidence>
<keyword evidence="1 3" id="KW-0728">SH3 domain</keyword>
<sequence length="280" mass="31978">MGNVMRGGENSNETNTNCHDSALKGEDDTLVVLHDYPFPDISEPIFRMGEKLRVLSQEGNWWRVRSGQSGRENYIPNNYVAKVYHGWLFEGVARQKAEELLRLPVNRVGSFMIRESTQQRGVYSMSVKHRSIKHYKIYRLENNGWYYISPRLTFQCLEEMVNHYCDSADGLCCVLTGPCLCGTASLLDTTTQPPPVVMRRNNFDWKKVDRKDLISAGAPQGQQNRDTMVSYGVRNSIASYLSLAGAQGPRQQQKNHKKNKSVYVTSHSLSHMDLEEDYDT</sequence>
<dbReference type="Ensembl" id="ENSOTST00005005725.2">
    <property type="protein sequence ID" value="ENSOTSP00005005137.1"/>
    <property type="gene ID" value="ENSOTSG00005002970.2"/>
</dbReference>
<reference evidence="7" key="1">
    <citation type="submission" date="2025-08" db="UniProtKB">
        <authorList>
            <consortium name="Ensembl"/>
        </authorList>
    </citation>
    <scope>IDENTIFICATION</scope>
</reference>
<dbReference type="Proteomes" id="UP000694402">
    <property type="component" value="Unassembled WGS sequence"/>
</dbReference>
<proteinExistence type="predicted"/>
<dbReference type="PROSITE" id="PS50002">
    <property type="entry name" value="SH3"/>
    <property type="match status" value="1"/>
</dbReference>
<evidence type="ECO:0008006" key="9">
    <source>
        <dbReference type="Google" id="ProtNLM"/>
    </source>
</evidence>
<dbReference type="GeneID" id="112264342"/>
<keyword evidence="2" id="KW-0727">SH2 domain</keyword>
<protein>
    <recommendedName>
        <fullName evidence="9">Src-like-adapter</fullName>
    </recommendedName>
</protein>
<gene>
    <name evidence="7" type="primary">LOC112264342</name>
</gene>
<dbReference type="PRINTS" id="PR00401">
    <property type="entry name" value="SH2DOMAIN"/>
</dbReference>
<feature type="region of interest" description="Disordered" evidence="4">
    <location>
        <begin position="1"/>
        <end position="22"/>
    </location>
</feature>
<dbReference type="GeneTree" id="ENSGT00940000159104"/>
<dbReference type="PANTHER" id="PTHR46037">
    <property type="entry name" value="PROTEIN ENHANCER OF SEVENLESS 2B"/>
    <property type="match status" value="1"/>
</dbReference>
<dbReference type="SMART" id="SM00326">
    <property type="entry name" value="SH3"/>
    <property type="match status" value="1"/>
</dbReference>
<dbReference type="InterPro" id="IPR000980">
    <property type="entry name" value="SH2"/>
</dbReference>